<reference evidence="2 3" key="1">
    <citation type="journal article" date="2020" name="Int. J. Syst. Evol. Microbiol.">
        <title>Description of Erysipelothrix piscisicarius sp. nov., an emergent fish pathogen, and assessment of virulence using a tiger barb (Puntigrus tetrazona) infection model.</title>
        <authorList>
            <person name="Pomaranski E.K."/>
            <person name="Griffin M.J."/>
            <person name="Camus A.C."/>
            <person name="Armwood A.R."/>
            <person name="Shelley J."/>
            <person name="Waldbieser G.C."/>
            <person name="LaFrentz B.R."/>
            <person name="Garcia J.C."/>
            <person name="Yanong R."/>
            <person name="Soto E."/>
        </authorList>
    </citation>
    <scope>NUCLEOTIDE SEQUENCE [LARGE SCALE GENOMIC DNA]</scope>
    <source>
        <strain evidence="2 3">15TAL0474</strain>
    </source>
</reference>
<protein>
    <submittedName>
        <fullName evidence="2">DUF2721 domain-containing protein</fullName>
    </submittedName>
</protein>
<keyword evidence="3" id="KW-1185">Reference proteome</keyword>
<organism evidence="2 3">
    <name type="scientific">Erysipelothrix piscisicarius</name>
    <dbReference type="NCBI Taxonomy" id="2485784"/>
    <lineage>
        <taxon>Bacteria</taxon>
        <taxon>Bacillati</taxon>
        <taxon>Bacillota</taxon>
        <taxon>Erysipelotrichia</taxon>
        <taxon>Erysipelotrichales</taxon>
        <taxon>Erysipelotrichaceae</taxon>
        <taxon>Erysipelothrix</taxon>
    </lineage>
</organism>
<feature type="transmembrane region" description="Helical" evidence="1">
    <location>
        <begin position="67"/>
        <end position="88"/>
    </location>
</feature>
<name>A0A3Q8S348_9FIRM</name>
<accession>A0A3Q8S348</accession>
<dbReference type="Pfam" id="PF11026">
    <property type="entry name" value="DUF2721"/>
    <property type="match status" value="1"/>
</dbReference>
<evidence type="ECO:0000256" key="1">
    <source>
        <dbReference type="SAM" id="Phobius"/>
    </source>
</evidence>
<sequence>MEFTLQTPAMIFPAISLLMLAYTNRFVVLAGLIRDLYEKHQDSPNKQILAQIINLQTRMKYIKSMQVLGAMSFIGAVLSMLLTLFVQYNAAMVTFSHIVFALSLVLLVISLVYLLKELSISIEALTIQLQDIKNKNENN</sequence>
<feature type="transmembrane region" description="Helical" evidence="1">
    <location>
        <begin position="12"/>
        <end position="33"/>
    </location>
</feature>
<evidence type="ECO:0000313" key="2">
    <source>
        <dbReference type="EMBL" id="AZK44632.1"/>
    </source>
</evidence>
<evidence type="ECO:0000313" key="3">
    <source>
        <dbReference type="Proteomes" id="UP000278804"/>
    </source>
</evidence>
<keyword evidence="1" id="KW-0812">Transmembrane</keyword>
<dbReference type="RefSeq" id="WP_125164790.1">
    <property type="nucleotide sequence ID" value="NZ_CP034234.1"/>
</dbReference>
<gene>
    <name evidence="2" type="ORF">EEI45_07745</name>
</gene>
<keyword evidence="1" id="KW-0472">Membrane</keyword>
<feature type="transmembrane region" description="Helical" evidence="1">
    <location>
        <begin position="94"/>
        <end position="115"/>
    </location>
</feature>
<keyword evidence="1" id="KW-1133">Transmembrane helix</keyword>
<dbReference type="EMBL" id="CP034234">
    <property type="protein sequence ID" value="AZK44632.1"/>
    <property type="molecule type" value="Genomic_DNA"/>
</dbReference>
<dbReference type="InterPro" id="IPR021279">
    <property type="entry name" value="DUF2721"/>
</dbReference>
<proteinExistence type="predicted"/>
<dbReference type="AlphaFoldDB" id="A0A3Q8S348"/>
<dbReference type="KEGG" id="eri:EEI45_07745"/>
<dbReference type="Proteomes" id="UP000278804">
    <property type="component" value="Chromosome"/>
</dbReference>